<protein>
    <submittedName>
        <fullName evidence="1">Uncharacterized protein</fullName>
    </submittedName>
</protein>
<accession>A0A7C8Z5L9</accession>
<dbReference type="AlphaFoldDB" id="A0A7C8Z5L9"/>
<name>A0A7C8Z5L9_OPUST</name>
<evidence type="ECO:0000313" key="1">
    <source>
        <dbReference type="EMBL" id="MBA4634070.1"/>
    </source>
</evidence>
<organism evidence="1">
    <name type="scientific">Opuntia streptacantha</name>
    <name type="common">Prickly pear cactus</name>
    <name type="synonym">Opuntia cardona</name>
    <dbReference type="NCBI Taxonomy" id="393608"/>
    <lineage>
        <taxon>Eukaryota</taxon>
        <taxon>Viridiplantae</taxon>
        <taxon>Streptophyta</taxon>
        <taxon>Embryophyta</taxon>
        <taxon>Tracheophyta</taxon>
        <taxon>Spermatophyta</taxon>
        <taxon>Magnoliopsida</taxon>
        <taxon>eudicotyledons</taxon>
        <taxon>Gunneridae</taxon>
        <taxon>Pentapetalae</taxon>
        <taxon>Caryophyllales</taxon>
        <taxon>Cactineae</taxon>
        <taxon>Cactaceae</taxon>
        <taxon>Opuntioideae</taxon>
        <taxon>Opuntia</taxon>
    </lineage>
</organism>
<reference evidence="1" key="1">
    <citation type="journal article" date="2013" name="J. Plant Res.">
        <title>Effect of fungi and light on seed germination of three Opuntia species from semiarid lands of central Mexico.</title>
        <authorList>
            <person name="Delgado-Sanchez P."/>
            <person name="Jimenez-Bremont J.F."/>
            <person name="Guerrero-Gonzalez Mde L."/>
            <person name="Flores J."/>
        </authorList>
    </citation>
    <scope>NUCLEOTIDE SEQUENCE</scope>
    <source>
        <tissue evidence="1">Cladode</tissue>
    </source>
</reference>
<sequence>MPNFGPHFKIRQACARLNSNSERRTIWSYSFGNHLPVKTHNIRRQAPPRICDKHRIPNICTSLRQFIEQLACSCDITKIGIGRDKLGSRASLAEQTGCDEEGMDFCKRCFIFT</sequence>
<reference evidence="1" key="2">
    <citation type="submission" date="2020-07" db="EMBL/GenBank/DDBJ databases">
        <authorList>
            <person name="Vera ALvarez R."/>
            <person name="Arias-Moreno D.M."/>
            <person name="Jimenez-Jacinto V."/>
            <person name="Jimenez-Bremont J.F."/>
            <person name="Swaminathan K."/>
            <person name="Moose S.P."/>
            <person name="Guerrero-Gonzalez M.L."/>
            <person name="Marino-Ramirez L."/>
            <person name="Landsman D."/>
            <person name="Rodriguez-Kessler M."/>
            <person name="Delgado-Sanchez P."/>
        </authorList>
    </citation>
    <scope>NUCLEOTIDE SEQUENCE</scope>
    <source>
        <tissue evidence="1">Cladode</tissue>
    </source>
</reference>
<proteinExistence type="predicted"/>
<dbReference type="EMBL" id="GISG01089306">
    <property type="protein sequence ID" value="MBA4634070.1"/>
    <property type="molecule type" value="Transcribed_RNA"/>
</dbReference>